<dbReference type="GO" id="GO:0020037">
    <property type="term" value="F:heme binding"/>
    <property type="evidence" value="ECO:0007669"/>
    <property type="project" value="InterPro"/>
</dbReference>
<keyword evidence="4" id="KW-0560">Oxidoreductase</keyword>
<dbReference type="SUPFAM" id="SSF48264">
    <property type="entry name" value="Cytochrome P450"/>
    <property type="match status" value="1"/>
</dbReference>
<keyword evidence="7" id="KW-0503">Monooxygenase</keyword>
<evidence type="ECO:0000256" key="5">
    <source>
        <dbReference type="ARBA" id="ARBA00023004"/>
    </source>
</evidence>
<dbReference type="InterPro" id="IPR036396">
    <property type="entry name" value="Cyt_P450_sf"/>
</dbReference>
<dbReference type="Proteomes" id="UP000297280">
    <property type="component" value="Unassembled WGS sequence"/>
</dbReference>
<dbReference type="EMBL" id="PQXO01000127">
    <property type="protein sequence ID" value="TGO89051.1"/>
    <property type="molecule type" value="Genomic_DNA"/>
</dbReference>
<evidence type="ECO:0008006" key="10">
    <source>
        <dbReference type="Google" id="ProtNLM"/>
    </source>
</evidence>
<evidence type="ECO:0000256" key="2">
    <source>
        <dbReference type="ARBA" id="ARBA00010617"/>
    </source>
</evidence>
<evidence type="ECO:0000256" key="3">
    <source>
        <dbReference type="ARBA" id="ARBA00022723"/>
    </source>
</evidence>
<name>A0A4Z1KX32_9HELO</name>
<sequence>MSQSSTQIMELNRSTLSCIVVSIIALHLISKLVQGRREEEILQKRDCSRPRHYSHKDPVWGIGLFVGIVESISNGNNFAFFQSLFDKYGKAFEVNSWGQKAIYTIDAENIHTILVKSQKKFIVEPSSLHATECFLGRGIFNTDGSSWKQAHLASKPIFARAQIPILDILEEHMDTLLAMIPHDGTTVDLLPRLKRLFLDTSTALIFGDSINILKSEKGQIDTEKFLAAFDTVLQGIGLRVALGKFASAKPRQVLEEGSHIFFNLARNPEVWNRLQNEISNYDGPLIYDSLKQMRYANAIVDESLRILAPSGRSIRSCGEDRILRTGGGPNGKDLILVIRGTEVNYIFRSMHLDKDIWGAEADEYRPERWESLGKAQLRAYIPFSEGD</sequence>
<reference evidence="8 9" key="1">
    <citation type="submission" date="2017-12" db="EMBL/GenBank/DDBJ databases">
        <title>Comparative genomics of Botrytis spp.</title>
        <authorList>
            <person name="Valero-Jimenez C.A."/>
            <person name="Tapia P."/>
            <person name="Veloso J."/>
            <person name="Silva-Moreno E."/>
            <person name="Staats M."/>
            <person name="Valdes J.H."/>
            <person name="Van Kan J.A.L."/>
        </authorList>
    </citation>
    <scope>NUCLEOTIDE SEQUENCE [LARGE SCALE GENOMIC DNA]</scope>
    <source>
        <strain evidence="8 9">MUCL3349</strain>
    </source>
</reference>
<gene>
    <name evidence="8" type="ORF">BPOR_0127g00070</name>
</gene>
<comment type="similarity">
    <text evidence="2">Belongs to the cytochrome P450 family.</text>
</comment>
<dbReference type="GO" id="GO:0005506">
    <property type="term" value="F:iron ion binding"/>
    <property type="evidence" value="ECO:0007669"/>
    <property type="project" value="InterPro"/>
</dbReference>
<evidence type="ECO:0000313" key="9">
    <source>
        <dbReference type="Proteomes" id="UP000297280"/>
    </source>
</evidence>
<dbReference type="Gene3D" id="1.10.630.10">
    <property type="entry name" value="Cytochrome P450"/>
    <property type="match status" value="2"/>
</dbReference>
<dbReference type="GO" id="GO:0004497">
    <property type="term" value="F:monooxygenase activity"/>
    <property type="evidence" value="ECO:0007669"/>
    <property type="project" value="UniProtKB-KW"/>
</dbReference>
<evidence type="ECO:0000256" key="6">
    <source>
        <dbReference type="ARBA" id="ARBA00023026"/>
    </source>
</evidence>
<keyword evidence="5" id="KW-0408">Iron</keyword>
<evidence type="ECO:0000313" key="8">
    <source>
        <dbReference type="EMBL" id="TGO89051.1"/>
    </source>
</evidence>
<organism evidence="8 9">
    <name type="scientific">Botrytis porri</name>
    <dbReference type="NCBI Taxonomy" id="87229"/>
    <lineage>
        <taxon>Eukaryota</taxon>
        <taxon>Fungi</taxon>
        <taxon>Dikarya</taxon>
        <taxon>Ascomycota</taxon>
        <taxon>Pezizomycotina</taxon>
        <taxon>Leotiomycetes</taxon>
        <taxon>Helotiales</taxon>
        <taxon>Sclerotiniaceae</taxon>
        <taxon>Botrytis</taxon>
    </lineage>
</organism>
<dbReference type="PANTHER" id="PTHR24287:SF19">
    <property type="entry name" value="CYTOCHROME P450"/>
    <property type="match status" value="1"/>
</dbReference>
<protein>
    <recommendedName>
        <fullName evidence="10">Cytochrome P450</fullName>
    </recommendedName>
</protein>
<comment type="caution">
    <text evidence="8">The sequence shown here is derived from an EMBL/GenBank/DDBJ whole genome shotgun (WGS) entry which is preliminary data.</text>
</comment>
<proteinExistence type="inferred from homology"/>
<dbReference type="InterPro" id="IPR001128">
    <property type="entry name" value="Cyt_P450"/>
</dbReference>
<dbReference type="InterPro" id="IPR047146">
    <property type="entry name" value="Cyt_P450_E_CYP52_fungi"/>
</dbReference>
<evidence type="ECO:0000256" key="4">
    <source>
        <dbReference type="ARBA" id="ARBA00023002"/>
    </source>
</evidence>
<evidence type="ECO:0000256" key="7">
    <source>
        <dbReference type="ARBA" id="ARBA00023033"/>
    </source>
</evidence>
<comment type="cofactor">
    <cofactor evidence="1">
        <name>heme</name>
        <dbReference type="ChEBI" id="CHEBI:30413"/>
    </cofactor>
</comment>
<dbReference type="GO" id="GO:0016705">
    <property type="term" value="F:oxidoreductase activity, acting on paired donors, with incorporation or reduction of molecular oxygen"/>
    <property type="evidence" value="ECO:0007669"/>
    <property type="project" value="InterPro"/>
</dbReference>
<dbReference type="AlphaFoldDB" id="A0A4Z1KX32"/>
<keyword evidence="6" id="KW-0843">Virulence</keyword>
<dbReference type="STRING" id="87229.A0A4Z1KX32"/>
<dbReference type="PANTHER" id="PTHR24287">
    <property type="entry name" value="P450, PUTATIVE (EUROFUNG)-RELATED"/>
    <property type="match status" value="1"/>
</dbReference>
<dbReference type="Pfam" id="PF00067">
    <property type="entry name" value="p450"/>
    <property type="match status" value="2"/>
</dbReference>
<accession>A0A4Z1KX32</accession>
<keyword evidence="3" id="KW-0479">Metal-binding</keyword>
<keyword evidence="9" id="KW-1185">Reference proteome</keyword>
<evidence type="ECO:0000256" key="1">
    <source>
        <dbReference type="ARBA" id="ARBA00001971"/>
    </source>
</evidence>